<accession>A0A3M7QED3</accession>
<sequence>MQSDNFFTHESPRTQNISWIRTQKLTQNFLSLQIVCLMLGSSISSGDIIPHTTYKYLWENKLIIRKKNLNIIKKNSIFIELKLLKKYHNFNSHFFLFFYVTERTND</sequence>
<evidence type="ECO:0000313" key="2">
    <source>
        <dbReference type="Proteomes" id="UP000276133"/>
    </source>
</evidence>
<gene>
    <name evidence="1" type="ORF">BpHYR1_023017</name>
</gene>
<proteinExistence type="predicted"/>
<keyword evidence="2" id="KW-1185">Reference proteome</keyword>
<dbReference type="Proteomes" id="UP000276133">
    <property type="component" value="Unassembled WGS sequence"/>
</dbReference>
<comment type="caution">
    <text evidence="1">The sequence shown here is derived from an EMBL/GenBank/DDBJ whole genome shotgun (WGS) entry which is preliminary data.</text>
</comment>
<organism evidence="1 2">
    <name type="scientific">Brachionus plicatilis</name>
    <name type="common">Marine rotifer</name>
    <name type="synonym">Brachionus muelleri</name>
    <dbReference type="NCBI Taxonomy" id="10195"/>
    <lineage>
        <taxon>Eukaryota</taxon>
        <taxon>Metazoa</taxon>
        <taxon>Spiralia</taxon>
        <taxon>Gnathifera</taxon>
        <taxon>Rotifera</taxon>
        <taxon>Eurotatoria</taxon>
        <taxon>Monogononta</taxon>
        <taxon>Pseudotrocha</taxon>
        <taxon>Ploima</taxon>
        <taxon>Brachionidae</taxon>
        <taxon>Brachionus</taxon>
    </lineage>
</organism>
<protein>
    <submittedName>
        <fullName evidence="1">Uncharacterized protein</fullName>
    </submittedName>
</protein>
<reference evidence="1 2" key="1">
    <citation type="journal article" date="2018" name="Sci. Rep.">
        <title>Genomic signatures of local adaptation to the degree of environmental predictability in rotifers.</title>
        <authorList>
            <person name="Franch-Gras L."/>
            <person name="Hahn C."/>
            <person name="Garcia-Roger E.M."/>
            <person name="Carmona M.J."/>
            <person name="Serra M."/>
            <person name="Gomez A."/>
        </authorList>
    </citation>
    <scope>NUCLEOTIDE SEQUENCE [LARGE SCALE GENOMIC DNA]</scope>
    <source>
        <strain evidence="1">HYR1</strain>
    </source>
</reference>
<name>A0A3M7QED3_BRAPC</name>
<evidence type="ECO:0000313" key="1">
    <source>
        <dbReference type="EMBL" id="RNA09750.1"/>
    </source>
</evidence>
<dbReference type="EMBL" id="REGN01006373">
    <property type="protein sequence ID" value="RNA09750.1"/>
    <property type="molecule type" value="Genomic_DNA"/>
</dbReference>
<dbReference type="AlphaFoldDB" id="A0A3M7QED3"/>